<dbReference type="Gene3D" id="2.70.20.10">
    <property type="entry name" value="Topoisomerase I, domain 3"/>
    <property type="match status" value="1"/>
</dbReference>
<comment type="similarity">
    <text evidence="2">Belongs to the type IA topoisomerase family.</text>
</comment>
<comment type="catalytic activity">
    <reaction evidence="1">
        <text>ATP-independent breakage of single-stranded DNA, followed by passage and rejoining.</text>
        <dbReference type="EC" id="5.6.2.1"/>
    </reaction>
</comment>
<accession>A0ABT9EDT1</accession>
<feature type="domain" description="Toprim" evidence="12">
    <location>
        <begin position="3"/>
        <end position="127"/>
    </location>
</feature>
<feature type="domain" description="Topo IA-type catalytic" evidence="13">
    <location>
        <begin position="142"/>
        <end position="595"/>
    </location>
</feature>
<dbReference type="CDD" id="cd01028">
    <property type="entry name" value="TOPRIM_TopoIA"/>
    <property type="match status" value="1"/>
</dbReference>
<dbReference type="InterPro" id="IPR003602">
    <property type="entry name" value="Topo_IA_DNA-bd_dom"/>
</dbReference>
<keyword evidence="5" id="KW-0238">DNA-binding</keyword>
<dbReference type="InterPro" id="IPR013824">
    <property type="entry name" value="Topo_IA_cen_sub1"/>
</dbReference>
<dbReference type="PROSITE" id="PS52039">
    <property type="entry name" value="TOPO_IA_2"/>
    <property type="match status" value="1"/>
</dbReference>
<dbReference type="EMBL" id="JAUTWS010000234">
    <property type="protein sequence ID" value="MDO9714377.1"/>
    <property type="molecule type" value="Genomic_DNA"/>
</dbReference>
<dbReference type="SMART" id="SM00437">
    <property type="entry name" value="TOP1Ac"/>
    <property type="match status" value="1"/>
</dbReference>
<evidence type="ECO:0000259" key="12">
    <source>
        <dbReference type="PROSITE" id="PS50880"/>
    </source>
</evidence>
<dbReference type="PANTHER" id="PTHR11390:SF21">
    <property type="entry name" value="DNA TOPOISOMERASE 3-ALPHA"/>
    <property type="match status" value="1"/>
</dbReference>
<evidence type="ECO:0000256" key="9">
    <source>
        <dbReference type="ARBA" id="ARBA00032235"/>
    </source>
</evidence>
<dbReference type="InterPro" id="IPR023405">
    <property type="entry name" value="Topo_IA_core_domain"/>
</dbReference>
<evidence type="ECO:0000313" key="15">
    <source>
        <dbReference type="Proteomes" id="UP001243009"/>
    </source>
</evidence>
<evidence type="ECO:0000256" key="7">
    <source>
        <dbReference type="ARBA" id="ARBA00030003"/>
    </source>
</evidence>
<dbReference type="InterPro" id="IPR013826">
    <property type="entry name" value="Topo_IA_cen_sub3"/>
</dbReference>
<evidence type="ECO:0000256" key="1">
    <source>
        <dbReference type="ARBA" id="ARBA00000213"/>
    </source>
</evidence>
<dbReference type="PANTHER" id="PTHR11390">
    <property type="entry name" value="PROKARYOTIC DNA TOPOISOMERASE"/>
    <property type="match status" value="1"/>
</dbReference>
<dbReference type="InterPro" id="IPR003601">
    <property type="entry name" value="Topo_IA_2"/>
</dbReference>
<evidence type="ECO:0000256" key="3">
    <source>
        <dbReference type="ARBA" id="ARBA00012891"/>
    </source>
</evidence>
<evidence type="ECO:0000256" key="10">
    <source>
        <dbReference type="ARBA" id="ARBA00032877"/>
    </source>
</evidence>
<proteinExistence type="inferred from homology"/>
<evidence type="ECO:0000256" key="2">
    <source>
        <dbReference type="ARBA" id="ARBA00009446"/>
    </source>
</evidence>
<gene>
    <name evidence="14" type="ORF">Q7A36_39200</name>
</gene>
<reference evidence="14 15" key="1">
    <citation type="submission" date="2023-08" db="EMBL/GenBank/DDBJ databases">
        <title>The draft genome sequence of Paracraurococcus sp. LOR1-02.</title>
        <authorList>
            <person name="Kingkaew E."/>
            <person name="Tanasupawat S."/>
        </authorList>
    </citation>
    <scope>NUCLEOTIDE SEQUENCE [LARGE SCALE GENOMIC DNA]</scope>
    <source>
        <strain evidence="14 15">LOR1-02</strain>
    </source>
</reference>
<evidence type="ECO:0000256" key="11">
    <source>
        <dbReference type="SAM" id="MobiDB-lite"/>
    </source>
</evidence>
<evidence type="ECO:0000256" key="6">
    <source>
        <dbReference type="ARBA" id="ARBA00023235"/>
    </source>
</evidence>
<keyword evidence="6 14" id="KW-0413">Isomerase</keyword>
<name>A0ABT9EDT1_9PROT</name>
<dbReference type="RefSeq" id="WP_305109211.1">
    <property type="nucleotide sequence ID" value="NZ_JAUTWS010000234.1"/>
</dbReference>
<dbReference type="PROSITE" id="PS50880">
    <property type="entry name" value="TOPRIM"/>
    <property type="match status" value="1"/>
</dbReference>
<dbReference type="PRINTS" id="PR00417">
    <property type="entry name" value="PRTPISMRASEI"/>
</dbReference>
<evidence type="ECO:0000256" key="5">
    <source>
        <dbReference type="ARBA" id="ARBA00023125"/>
    </source>
</evidence>
<sequence>MTDQIVITEKTSQAKDVRAAIGTRYGPVLPAEGHLFDLAEPEDVVPAWKRWSTVLLRPEALYGTKPASGGKKAVKLQAIRQALRRAKRVWLATDCDREGQLIGQEILEHYNYRGRVMRVMFTAQDPQTIRDAFARAKPNAEYAPLYAAAVARRQADQIYNLSLTRTATVTLAKGARAVIGVGRVKTPALAIVCRRELEIRSFVPEDYFEVVATAETKAGRFRMRHAPKERIRKRADAEAIAAAAEGFSGPLSVRVEDKRQSPPRLHDLPSLQRLCGSRFGWSAARTLEVAQELYDGEGKKVITYPRAETRYLPESLVPDVPRIVAGLRVGRAYTPIPVPEPPLIRRGAGGVFHDKGLAGASHHAIIPNVNTVAALREVWPRLTADERRLFDVIARAYLAAMMPDFRYRQTTARLDVRGHEFRAVGRQPIELGWRAAFPDWTPAEEKGEDAQLLPALRDGEATRLHDAGVEDKQTRPPPRYNEGTLIEAMQNAWRFVEDPALQERLKEAKGIGTPATRAEIIRGLKAQEFLRTDGKHIVPTERGLTLFGVLERADPALVDPGVTAQMELLLDQVLVGEQEMIGAIDAVCVQASRIIGRLTDGTTAGDAALLASALVQPDKASRRGRAAGEGAQRLPRLARRRKAKASAGPTEVAAGATGHTPSNRGALGRSAATGPQGRKGSPRPSRRTAGGPTRPGKQQRGGTAAEGDTSLRIPFGNKEVALQLGARY</sequence>
<evidence type="ECO:0000259" key="13">
    <source>
        <dbReference type="PROSITE" id="PS52039"/>
    </source>
</evidence>
<protein>
    <recommendedName>
        <fullName evidence="3">DNA topoisomerase</fullName>
        <ecNumber evidence="3">5.6.2.1</ecNumber>
    </recommendedName>
    <alternativeName>
        <fullName evidence="10">Omega-protein</fullName>
    </alternativeName>
    <alternativeName>
        <fullName evidence="9">Relaxing enzyme</fullName>
    </alternativeName>
    <alternativeName>
        <fullName evidence="7">Swivelase</fullName>
    </alternativeName>
    <alternativeName>
        <fullName evidence="8">Untwisting enzyme</fullName>
    </alternativeName>
</protein>
<dbReference type="Proteomes" id="UP001243009">
    <property type="component" value="Unassembled WGS sequence"/>
</dbReference>
<dbReference type="GO" id="GO:0016853">
    <property type="term" value="F:isomerase activity"/>
    <property type="evidence" value="ECO:0007669"/>
    <property type="project" value="UniProtKB-KW"/>
</dbReference>
<dbReference type="Gene3D" id="1.10.290.10">
    <property type="entry name" value="Topoisomerase I, domain 4"/>
    <property type="match status" value="1"/>
</dbReference>
<comment type="caution">
    <text evidence="14">The sequence shown here is derived from an EMBL/GenBank/DDBJ whole genome shotgun (WGS) entry which is preliminary data.</text>
</comment>
<dbReference type="InterPro" id="IPR006171">
    <property type="entry name" value="TOPRIM_dom"/>
</dbReference>
<dbReference type="SMART" id="SM00436">
    <property type="entry name" value="TOP1Bc"/>
    <property type="match status" value="1"/>
</dbReference>
<dbReference type="InterPro" id="IPR013825">
    <property type="entry name" value="Topo_IA_cen_sub2"/>
</dbReference>
<dbReference type="EC" id="5.6.2.1" evidence="3"/>
<feature type="non-terminal residue" evidence="14">
    <location>
        <position position="728"/>
    </location>
</feature>
<evidence type="ECO:0000256" key="4">
    <source>
        <dbReference type="ARBA" id="ARBA00023029"/>
    </source>
</evidence>
<organism evidence="14 15">
    <name type="scientific">Paracraurococcus lichenis</name>
    <dbReference type="NCBI Taxonomy" id="3064888"/>
    <lineage>
        <taxon>Bacteria</taxon>
        <taxon>Pseudomonadati</taxon>
        <taxon>Pseudomonadota</taxon>
        <taxon>Alphaproteobacteria</taxon>
        <taxon>Acetobacterales</taxon>
        <taxon>Roseomonadaceae</taxon>
        <taxon>Paracraurococcus</taxon>
    </lineage>
</organism>
<dbReference type="Pfam" id="PF01751">
    <property type="entry name" value="Toprim"/>
    <property type="match status" value="1"/>
</dbReference>
<dbReference type="Gene3D" id="3.40.50.140">
    <property type="match status" value="1"/>
</dbReference>
<keyword evidence="4" id="KW-0799">Topoisomerase</keyword>
<dbReference type="InterPro" id="IPR013497">
    <property type="entry name" value="Topo_IA_cen"/>
</dbReference>
<evidence type="ECO:0000313" key="14">
    <source>
        <dbReference type="EMBL" id="MDO9714377.1"/>
    </source>
</evidence>
<feature type="region of interest" description="Disordered" evidence="11">
    <location>
        <begin position="618"/>
        <end position="712"/>
    </location>
</feature>
<dbReference type="SUPFAM" id="SSF56712">
    <property type="entry name" value="Prokaryotic type I DNA topoisomerase"/>
    <property type="match status" value="1"/>
</dbReference>
<dbReference type="Pfam" id="PF01131">
    <property type="entry name" value="Topoisom_bac"/>
    <property type="match status" value="1"/>
</dbReference>
<dbReference type="InterPro" id="IPR000380">
    <property type="entry name" value="Topo_IA"/>
</dbReference>
<dbReference type="SMART" id="SM00493">
    <property type="entry name" value="TOPRIM"/>
    <property type="match status" value="1"/>
</dbReference>
<keyword evidence="15" id="KW-1185">Reference proteome</keyword>
<dbReference type="Gene3D" id="1.10.460.10">
    <property type="entry name" value="Topoisomerase I, domain 2"/>
    <property type="match status" value="1"/>
</dbReference>
<evidence type="ECO:0000256" key="8">
    <source>
        <dbReference type="ARBA" id="ARBA00031985"/>
    </source>
</evidence>